<dbReference type="GeneTree" id="ENSGT00980000199422"/>
<dbReference type="Ensembl" id="ENSGEVT00005029492.1">
    <property type="protein sequence ID" value="ENSGEVP00005028049.1"/>
    <property type="gene ID" value="ENSGEVG00005019766.1"/>
</dbReference>
<keyword evidence="2" id="KW-1185">Reference proteome</keyword>
<reference evidence="1" key="2">
    <citation type="submission" date="2025-09" db="UniProtKB">
        <authorList>
            <consortium name="Ensembl"/>
        </authorList>
    </citation>
    <scope>IDENTIFICATION</scope>
</reference>
<reference evidence="1" key="1">
    <citation type="submission" date="2025-08" db="UniProtKB">
        <authorList>
            <consortium name="Ensembl"/>
        </authorList>
    </citation>
    <scope>IDENTIFICATION</scope>
</reference>
<dbReference type="Proteomes" id="UP000694390">
    <property type="component" value="Unassembled WGS sequence"/>
</dbReference>
<sequence length="107" mass="11457">MCIEAEHSQGSGGSTPQHCAPWCQAGVCLGMGHSQGTQRPLVAGLCLTSRWERVKMTGSMRKTRLDSLLMEAAMTCELTTRVGLGAPASPLSLTVAFSVERKKPRLL</sequence>
<protein>
    <submittedName>
        <fullName evidence="1">Uncharacterized protein</fullName>
    </submittedName>
</protein>
<name>A0A8C5F229_9SAUR</name>
<dbReference type="OrthoDB" id="8885052at2759"/>
<evidence type="ECO:0000313" key="1">
    <source>
        <dbReference type="Ensembl" id="ENSGEVP00005028049.1"/>
    </source>
</evidence>
<dbReference type="AlphaFoldDB" id="A0A8C5F229"/>
<proteinExistence type="predicted"/>
<accession>A0A8C5F229</accession>
<organism evidence="1 2">
    <name type="scientific">Gopherus evgoodei</name>
    <name type="common">Goodes thornscrub tortoise</name>
    <dbReference type="NCBI Taxonomy" id="1825980"/>
    <lineage>
        <taxon>Eukaryota</taxon>
        <taxon>Metazoa</taxon>
        <taxon>Chordata</taxon>
        <taxon>Craniata</taxon>
        <taxon>Vertebrata</taxon>
        <taxon>Euteleostomi</taxon>
        <taxon>Archelosauria</taxon>
        <taxon>Testudinata</taxon>
        <taxon>Testudines</taxon>
        <taxon>Cryptodira</taxon>
        <taxon>Durocryptodira</taxon>
        <taxon>Testudinoidea</taxon>
        <taxon>Testudinidae</taxon>
        <taxon>Gopherus</taxon>
    </lineage>
</organism>
<evidence type="ECO:0000313" key="2">
    <source>
        <dbReference type="Proteomes" id="UP000694390"/>
    </source>
</evidence>